<protein>
    <submittedName>
        <fullName evidence="1">Uncharacterized protein</fullName>
    </submittedName>
</protein>
<dbReference type="EMBL" id="AYYR01000013">
    <property type="protein sequence ID" value="KRM77351.1"/>
    <property type="molecule type" value="Genomic_DNA"/>
</dbReference>
<organism evidence="1 2">
    <name type="scientific">Secundilactobacillus collinoides DSM 20515 = JCM 1123</name>
    <dbReference type="NCBI Taxonomy" id="1423733"/>
    <lineage>
        <taxon>Bacteria</taxon>
        <taxon>Bacillati</taxon>
        <taxon>Bacillota</taxon>
        <taxon>Bacilli</taxon>
        <taxon>Lactobacillales</taxon>
        <taxon>Lactobacillaceae</taxon>
        <taxon>Secundilactobacillus</taxon>
    </lineage>
</organism>
<dbReference type="AlphaFoldDB" id="A0A0R2BE18"/>
<dbReference type="PATRIC" id="fig|1423733.4.peg.619"/>
<comment type="caution">
    <text evidence="1">The sequence shown here is derived from an EMBL/GenBank/DDBJ whole genome shotgun (WGS) entry which is preliminary data.</text>
</comment>
<reference evidence="1 2" key="1">
    <citation type="journal article" date="2015" name="Genome Announc.">
        <title>Expanding the biotechnology potential of lactobacilli through comparative genomics of 213 strains and associated genera.</title>
        <authorList>
            <person name="Sun Z."/>
            <person name="Harris H.M."/>
            <person name="McCann A."/>
            <person name="Guo C."/>
            <person name="Argimon S."/>
            <person name="Zhang W."/>
            <person name="Yang X."/>
            <person name="Jeffery I.B."/>
            <person name="Cooney J.C."/>
            <person name="Kagawa T.F."/>
            <person name="Liu W."/>
            <person name="Song Y."/>
            <person name="Salvetti E."/>
            <person name="Wrobel A."/>
            <person name="Rasinkangas P."/>
            <person name="Parkhill J."/>
            <person name="Rea M.C."/>
            <person name="O'Sullivan O."/>
            <person name="Ritari J."/>
            <person name="Douillard F.P."/>
            <person name="Paul Ross R."/>
            <person name="Yang R."/>
            <person name="Briner A.E."/>
            <person name="Felis G.E."/>
            <person name="de Vos W.M."/>
            <person name="Barrangou R."/>
            <person name="Klaenhammer T.R."/>
            <person name="Caufield P.W."/>
            <person name="Cui Y."/>
            <person name="Zhang H."/>
            <person name="O'Toole P.W."/>
        </authorList>
    </citation>
    <scope>NUCLEOTIDE SEQUENCE [LARGE SCALE GENOMIC DNA]</scope>
    <source>
        <strain evidence="1 2">DSM 20515</strain>
    </source>
</reference>
<dbReference type="Proteomes" id="UP000051845">
    <property type="component" value="Unassembled WGS sequence"/>
</dbReference>
<sequence length="60" mass="6688">MINDLTIPLSHIAGQKSSQNHLLTVKKSVIIVTFGNEYNATLWCIAQQTGWNTAFIGKDR</sequence>
<accession>A0A0R2BE18</accession>
<gene>
    <name evidence="1" type="ORF">FC82_GL000598</name>
</gene>
<evidence type="ECO:0000313" key="1">
    <source>
        <dbReference type="EMBL" id="KRM77351.1"/>
    </source>
</evidence>
<name>A0A0R2BE18_SECCO</name>
<proteinExistence type="predicted"/>
<evidence type="ECO:0000313" key="2">
    <source>
        <dbReference type="Proteomes" id="UP000051845"/>
    </source>
</evidence>